<organism evidence="2 3">
    <name type="scientific">Ophiocordyceps polyrhachis-furcata BCC 54312</name>
    <dbReference type="NCBI Taxonomy" id="1330021"/>
    <lineage>
        <taxon>Eukaryota</taxon>
        <taxon>Fungi</taxon>
        <taxon>Dikarya</taxon>
        <taxon>Ascomycota</taxon>
        <taxon>Pezizomycotina</taxon>
        <taxon>Sordariomycetes</taxon>
        <taxon>Hypocreomycetidae</taxon>
        <taxon>Hypocreales</taxon>
        <taxon>Ophiocordycipitaceae</taxon>
        <taxon>Ophiocordyceps</taxon>
    </lineage>
</organism>
<feature type="non-terminal residue" evidence="2">
    <location>
        <position position="134"/>
    </location>
</feature>
<evidence type="ECO:0000313" key="3">
    <source>
        <dbReference type="Proteomes" id="UP000253664"/>
    </source>
</evidence>
<dbReference type="Proteomes" id="UP000253664">
    <property type="component" value="Unassembled WGS sequence"/>
</dbReference>
<accession>A0A367LD61</accession>
<name>A0A367LD61_9HYPO</name>
<evidence type="ECO:0000313" key="2">
    <source>
        <dbReference type="EMBL" id="RCI12364.1"/>
    </source>
</evidence>
<reference evidence="2 3" key="1">
    <citation type="journal article" date="2015" name="BMC Genomics">
        <title>Insights from the genome of Ophiocordyceps polyrhachis-furcata to pathogenicity and host specificity in insect fungi.</title>
        <authorList>
            <person name="Wichadakul D."/>
            <person name="Kobmoo N."/>
            <person name="Ingsriswang S."/>
            <person name="Tangphatsornruang S."/>
            <person name="Chantasingh D."/>
            <person name="Luangsa-ard J.J."/>
            <person name="Eurwilaichitr L."/>
        </authorList>
    </citation>
    <scope>NUCLEOTIDE SEQUENCE [LARGE SCALE GENOMIC DNA]</scope>
    <source>
        <strain evidence="2 3">BCC 54312</strain>
    </source>
</reference>
<keyword evidence="3" id="KW-1185">Reference proteome</keyword>
<sequence>MIVVWLAMRLRKTCNGRGLFFFFFIVFFSTIIQPRSCTQVVYIPIPSFPEPAPRRHGSVKSKAQHIQTLFAAGLVDDFRPSRQLPHPEARPRLVQKPRDRGSRHGARTFRAPVLNAIAARPGRSLKSLDPENGQ</sequence>
<gene>
    <name evidence="2" type="ORF">L249_0211</name>
</gene>
<dbReference type="AlphaFoldDB" id="A0A367LD61"/>
<comment type="caution">
    <text evidence="2">The sequence shown here is derived from an EMBL/GenBank/DDBJ whole genome shotgun (WGS) entry which is preliminary data.</text>
</comment>
<proteinExistence type="predicted"/>
<evidence type="ECO:0000256" key="1">
    <source>
        <dbReference type="SAM" id="MobiDB-lite"/>
    </source>
</evidence>
<dbReference type="EMBL" id="LKCN02000007">
    <property type="protein sequence ID" value="RCI12364.1"/>
    <property type="molecule type" value="Genomic_DNA"/>
</dbReference>
<feature type="compositionally biased region" description="Basic and acidic residues" evidence="1">
    <location>
        <begin position="79"/>
        <end position="102"/>
    </location>
</feature>
<feature type="region of interest" description="Disordered" evidence="1">
    <location>
        <begin position="79"/>
        <end position="110"/>
    </location>
</feature>
<protein>
    <submittedName>
        <fullName evidence="2">Uncharacterized protein</fullName>
    </submittedName>
</protein>